<protein>
    <submittedName>
        <fullName evidence="1">Uncharacterized protein</fullName>
    </submittedName>
</protein>
<dbReference type="RefSeq" id="WP_163764437.1">
    <property type="nucleotide sequence ID" value="NZ_JAAGYR010000010.1"/>
</dbReference>
<reference evidence="1 2" key="1">
    <citation type="submission" date="2020-02" db="EMBL/GenBank/DDBJ databases">
        <title>Pelistega sp. NLN82 were isolated from wild rodents of the Hainan Island.</title>
        <authorList>
            <person name="Niu N."/>
            <person name="Zhou J."/>
        </authorList>
    </citation>
    <scope>NUCLEOTIDE SEQUENCE [LARGE SCALE GENOMIC DNA]</scope>
    <source>
        <strain evidence="1 2">NLN82</strain>
    </source>
</reference>
<proteinExistence type="predicted"/>
<evidence type="ECO:0000313" key="2">
    <source>
        <dbReference type="Proteomes" id="UP000477651"/>
    </source>
</evidence>
<comment type="caution">
    <text evidence="1">The sequence shown here is derived from an EMBL/GenBank/DDBJ whole genome shotgun (WGS) entry which is preliminary data.</text>
</comment>
<dbReference type="Proteomes" id="UP000477651">
    <property type="component" value="Unassembled WGS sequence"/>
</dbReference>
<name>A0A6L9Y679_9BURK</name>
<organism evidence="1 2">
    <name type="scientific">Pelistega ratti</name>
    <dbReference type="NCBI Taxonomy" id="2652177"/>
    <lineage>
        <taxon>Bacteria</taxon>
        <taxon>Pseudomonadati</taxon>
        <taxon>Pseudomonadota</taxon>
        <taxon>Betaproteobacteria</taxon>
        <taxon>Burkholderiales</taxon>
        <taxon>Alcaligenaceae</taxon>
        <taxon>Pelistega</taxon>
    </lineage>
</organism>
<evidence type="ECO:0000313" key="1">
    <source>
        <dbReference type="EMBL" id="NEN75853.1"/>
    </source>
</evidence>
<accession>A0A6L9Y679</accession>
<dbReference type="EMBL" id="JAAGYR010000010">
    <property type="protein sequence ID" value="NEN75853.1"/>
    <property type="molecule type" value="Genomic_DNA"/>
</dbReference>
<sequence length="405" mass="47331">MINQKVVYYKIKEEDKETFLYCKEKGKFSFSMKSFQYKDITGNSIFLIDLGNELYISNSSSKQKITSIESRIVLRNFHLLSISSIIDILNKLTQRQQKIFQEKLKYNLISLSKNLSLAIIQYLYSIDKNIIDIIIKNKKEFKNNISYLQNDAIHFAISIAKLNSTFKLEKIEVKNETETELTNLSEDKVIIFDSNNEIQGLTRNINITGKATYKSDSEELIIYTANKNDLELLFGVDLIYINNIQKNIVMIQYKMLEKEGNNWIFRDKKNQLEKEIQRMNKIQKTLSKNSQDEYRLNSSPFFLRFIKRKAFENNPISFCISLEHYQQIIKQPTTLGSKGGRVINYKEMHNHYIGKSELEGLIRSGYVGTYAKDTKECHDVIEQIARSNSKNSLVIAFQNKLEKEN</sequence>
<gene>
    <name evidence="1" type="ORF">F9B74_05875</name>
</gene>
<keyword evidence="2" id="KW-1185">Reference proteome</keyword>
<dbReference type="AlphaFoldDB" id="A0A6L9Y679"/>